<organism evidence="1 2">
    <name type="scientific">Tumebacillus avium</name>
    <dbReference type="NCBI Taxonomy" id="1903704"/>
    <lineage>
        <taxon>Bacteria</taxon>
        <taxon>Bacillati</taxon>
        <taxon>Bacillota</taxon>
        <taxon>Bacilli</taxon>
        <taxon>Bacillales</taxon>
        <taxon>Alicyclobacillaceae</taxon>
        <taxon>Tumebacillus</taxon>
    </lineage>
</organism>
<sequence length="128" mass="14407">MMEETPALNEPFQALQVEPGASQEVELPYEYDTLLVIPPYTQKEKLKTLGLSWNLRRQVGVNLTMHEAYHLYVIQDGELQGYTLLGADFSTTNSGDLLRIDAPDLLTVRHIPNKNRPLVLGTAKRSSL</sequence>
<accession>A0A1Y0IJC1</accession>
<evidence type="ECO:0000313" key="2">
    <source>
        <dbReference type="Proteomes" id="UP000195437"/>
    </source>
</evidence>
<dbReference type="AlphaFoldDB" id="A0A1Y0IJC1"/>
<dbReference type="EMBL" id="CP021434">
    <property type="protein sequence ID" value="ARU60568.1"/>
    <property type="molecule type" value="Genomic_DNA"/>
</dbReference>
<name>A0A1Y0IJC1_9BACL</name>
<proteinExistence type="predicted"/>
<gene>
    <name evidence="1" type="ORF">CBW65_05360</name>
</gene>
<reference evidence="2" key="1">
    <citation type="submission" date="2017-05" db="EMBL/GenBank/DDBJ databases">
        <authorList>
            <person name="Sung H."/>
        </authorList>
    </citation>
    <scope>NUCLEOTIDE SEQUENCE [LARGE SCALE GENOMIC DNA]</scope>
    <source>
        <strain evidence="2">AR23208</strain>
    </source>
</reference>
<keyword evidence="2" id="KW-1185">Reference proteome</keyword>
<dbReference type="Proteomes" id="UP000195437">
    <property type="component" value="Chromosome"/>
</dbReference>
<evidence type="ECO:0000313" key="1">
    <source>
        <dbReference type="EMBL" id="ARU60568.1"/>
    </source>
</evidence>
<protein>
    <submittedName>
        <fullName evidence="1">Uncharacterized protein</fullName>
    </submittedName>
</protein>
<dbReference type="KEGG" id="tum:CBW65_05360"/>